<proteinExistence type="predicted"/>
<keyword evidence="3" id="KW-1185">Reference proteome</keyword>
<dbReference type="RefSeq" id="WP_279927378.1">
    <property type="nucleotide sequence ID" value="NZ_JARWBG010000008.1"/>
</dbReference>
<sequence>MATEERLTANEEAMRKRIQELSKGKGVRRSGSEKEKLLDILGEELCVLWGVTPDNSMSDIQSTLTVKLNELIASFEAKVRLLDESDCRDSIRVDLNIDDVRQVRRRSGKGVRREDFSQHLKKQLKAGDVENLRKHFDKFATYAAKKICKQYSALLERAVAEAQIVHGPAGVAATNSRTHVQEDVPSTSVEVAVFPEKAATESLQEPTANEPAPIDQPVQSDASLTLSEEPQRSEPDSPEPLPERKEPARTFLIRQAFVSLVLAMTLPLTFLPWPNDTEETGEEWSGDTLNSSPKPPAKLPIGDALNVHTYSVTGMNGTWSAAVSDDKVDLVTKPLQGYNSIGVDKLPADFQNSLEEHGYLLGELRIQFAINRLDDDKRDIEIIEIRPVDIKKQPMPTGGAFLMPPSKNNDWIGDAEFYMNAPAMEAVYPADGADAGEPFFQAQRKTLSFQGDGEAFNLAFFAFQGAYTFKIAVDYEAGGSQYRTYVVNENGRETFKLTADPCPRATPAQERLYGYPSKADLEAVQGIKYGELWIPTELELAGGESASVIAQGKPGQYTTDTTNCARINS</sequence>
<reference evidence="2 3" key="1">
    <citation type="submission" date="2023-04" db="EMBL/GenBank/DDBJ databases">
        <title>Streptomyces chengmaiensis sp. nov. isolated from the stem of mangrove plant in Hainan.</title>
        <authorList>
            <person name="Huang X."/>
            <person name="Zhou S."/>
            <person name="Chu X."/>
            <person name="Xie Y."/>
            <person name="Lin Y."/>
        </authorList>
    </citation>
    <scope>NUCLEOTIDE SEQUENCE [LARGE SCALE GENOMIC DNA]</scope>
    <source>
        <strain evidence="2 3">HNM0663</strain>
    </source>
</reference>
<name>A0ABT6HL97_9ACTN</name>
<evidence type="ECO:0000256" key="1">
    <source>
        <dbReference type="SAM" id="MobiDB-lite"/>
    </source>
</evidence>
<feature type="region of interest" description="Disordered" evidence="1">
    <location>
        <begin position="222"/>
        <end position="245"/>
    </location>
</feature>
<feature type="compositionally biased region" description="Basic and acidic residues" evidence="1">
    <location>
        <begin position="229"/>
        <end position="245"/>
    </location>
</feature>
<protein>
    <submittedName>
        <fullName evidence="2">Uncharacterized protein</fullName>
    </submittedName>
</protein>
<accession>A0ABT6HL97</accession>
<dbReference type="Proteomes" id="UP001223144">
    <property type="component" value="Unassembled WGS sequence"/>
</dbReference>
<comment type="caution">
    <text evidence="2">The sequence shown here is derived from an EMBL/GenBank/DDBJ whole genome shotgun (WGS) entry which is preliminary data.</text>
</comment>
<dbReference type="EMBL" id="JARWBG010000008">
    <property type="protein sequence ID" value="MDH2389080.1"/>
    <property type="molecule type" value="Genomic_DNA"/>
</dbReference>
<gene>
    <name evidence="2" type="ORF">QCN29_09805</name>
</gene>
<evidence type="ECO:0000313" key="2">
    <source>
        <dbReference type="EMBL" id="MDH2389080.1"/>
    </source>
</evidence>
<evidence type="ECO:0000313" key="3">
    <source>
        <dbReference type="Proteomes" id="UP001223144"/>
    </source>
</evidence>
<organism evidence="2 3">
    <name type="scientific">Streptomyces chengmaiensis</name>
    <dbReference type="NCBI Taxonomy" id="3040919"/>
    <lineage>
        <taxon>Bacteria</taxon>
        <taxon>Bacillati</taxon>
        <taxon>Actinomycetota</taxon>
        <taxon>Actinomycetes</taxon>
        <taxon>Kitasatosporales</taxon>
        <taxon>Streptomycetaceae</taxon>
        <taxon>Streptomyces</taxon>
    </lineage>
</organism>